<comment type="caution">
    <text evidence="6">The sequence shown here is derived from an EMBL/GenBank/DDBJ whole genome shotgun (WGS) entry which is preliminary data.</text>
</comment>
<reference evidence="6 7" key="1">
    <citation type="submission" date="2024-01" db="EMBL/GenBank/DDBJ databases">
        <title>A draft genome for a cacao thread blight-causing isolate of Paramarasmius palmivorus.</title>
        <authorList>
            <person name="Baruah I.K."/>
            <person name="Bukari Y."/>
            <person name="Amoako-Attah I."/>
            <person name="Meinhardt L.W."/>
            <person name="Bailey B.A."/>
            <person name="Cohen S.P."/>
        </authorList>
    </citation>
    <scope>NUCLEOTIDE SEQUENCE [LARGE SCALE GENOMIC DNA]</scope>
    <source>
        <strain evidence="6 7">GH-12</strain>
    </source>
</reference>
<evidence type="ECO:0000259" key="5">
    <source>
        <dbReference type="Pfam" id="PF00881"/>
    </source>
</evidence>
<protein>
    <recommendedName>
        <fullName evidence="5">Nitroreductase domain-containing protein</fullName>
    </recommendedName>
</protein>
<name>A0AAW0CCS1_9AGAR</name>
<evidence type="ECO:0000313" key="7">
    <source>
        <dbReference type="Proteomes" id="UP001383192"/>
    </source>
</evidence>
<keyword evidence="7" id="KW-1185">Reference proteome</keyword>
<dbReference type="GO" id="GO:0016491">
    <property type="term" value="F:oxidoreductase activity"/>
    <property type="evidence" value="ECO:0007669"/>
    <property type="project" value="UniProtKB-KW"/>
</dbReference>
<dbReference type="CDD" id="cd02136">
    <property type="entry name" value="PnbA_NfnB-like"/>
    <property type="match status" value="1"/>
</dbReference>
<evidence type="ECO:0000256" key="1">
    <source>
        <dbReference type="ARBA" id="ARBA00007118"/>
    </source>
</evidence>
<dbReference type="PANTHER" id="PTHR23026:SF90">
    <property type="entry name" value="IODOTYROSINE DEIODINASE 1"/>
    <property type="match status" value="1"/>
</dbReference>
<evidence type="ECO:0000256" key="3">
    <source>
        <dbReference type="ARBA" id="ARBA00022643"/>
    </source>
</evidence>
<sequence>MKSRFSCRFYLPKPVPQKIIEEIVDAARFAPSGNNMQPWEKVYCISGDVKDTICKAMLEAHIQNPTDYVSQYHYYPEGHTPDQYATRRQEFGKVHYTALNIDRSDYSARAESSNRNYDFYGAPVAFVFTIHQDLTQGSWLDVGCFIQNMILASRTRGLASVCQESISKYHQVLRRYLPIAAHEIVAVGMAVGYPDLEKVAQYHGHQPKRAVSDIIEFHGFDQ</sequence>
<organism evidence="6 7">
    <name type="scientific">Paramarasmius palmivorus</name>
    <dbReference type="NCBI Taxonomy" id="297713"/>
    <lineage>
        <taxon>Eukaryota</taxon>
        <taxon>Fungi</taxon>
        <taxon>Dikarya</taxon>
        <taxon>Basidiomycota</taxon>
        <taxon>Agaricomycotina</taxon>
        <taxon>Agaricomycetes</taxon>
        <taxon>Agaricomycetidae</taxon>
        <taxon>Agaricales</taxon>
        <taxon>Marasmiineae</taxon>
        <taxon>Marasmiaceae</taxon>
        <taxon>Paramarasmius</taxon>
    </lineage>
</organism>
<dbReference type="AlphaFoldDB" id="A0AAW0CCS1"/>
<dbReference type="Gene3D" id="3.40.109.10">
    <property type="entry name" value="NADH Oxidase"/>
    <property type="match status" value="1"/>
</dbReference>
<keyword evidence="2" id="KW-0285">Flavoprotein</keyword>
<dbReference type="InterPro" id="IPR050627">
    <property type="entry name" value="Nitroreductase/BluB"/>
</dbReference>
<gene>
    <name evidence="6" type="ORF">VNI00_011622</name>
</gene>
<dbReference type="Proteomes" id="UP001383192">
    <property type="component" value="Unassembled WGS sequence"/>
</dbReference>
<dbReference type="SUPFAM" id="SSF55469">
    <property type="entry name" value="FMN-dependent nitroreductase-like"/>
    <property type="match status" value="1"/>
</dbReference>
<accession>A0AAW0CCS1</accession>
<dbReference type="InterPro" id="IPR029479">
    <property type="entry name" value="Nitroreductase"/>
</dbReference>
<proteinExistence type="inferred from homology"/>
<dbReference type="Pfam" id="PF00881">
    <property type="entry name" value="Nitroreductase"/>
    <property type="match status" value="1"/>
</dbReference>
<comment type="similarity">
    <text evidence="1">Belongs to the nitroreductase family.</text>
</comment>
<evidence type="ECO:0000313" key="6">
    <source>
        <dbReference type="EMBL" id="KAK7036425.1"/>
    </source>
</evidence>
<dbReference type="EMBL" id="JAYKXP010000051">
    <property type="protein sequence ID" value="KAK7036425.1"/>
    <property type="molecule type" value="Genomic_DNA"/>
</dbReference>
<dbReference type="PANTHER" id="PTHR23026">
    <property type="entry name" value="NADPH NITROREDUCTASE"/>
    <property type="match status" value="1"/>
</dbReference>
<dbReference type="InterPro" id="IPR000415">
    <property type="entry name" value="Nitroreductase-like"/>
</dbReference>
<keyword evidence="4" id="KW-0560">Oxidoreductase</keyword>
<feature type="domain" description="Nitroreductase" evidence="5">
    <location>
        <begin position="2"/>
        <end position="193"/>
    </location>
</feature>
<evidence type="ECO:0000256" key="2">
    <source>
        <dbReference type="ARBA" id="ARBA00022630"/>
    </source>
</evidence>
<evidence type="ECO:0000256" key="4">
    <source>
        <dbReference type="ARBA" id="ARBA00023002"/>
    </source>
</evidence>
<keyword evidence="3" id="KW-0288">FMN</keyword>